<dbReference type="PROSITE" id="PS00362">
    <property type="entry name" value="RIBOSOMAL_S15"/>
    <property type="match status" value="1"/>
</dbReference>
<dbReference type="GO" id="GO:0022627">
    <property type="term" value="C:cytosolic small ribosomal subunit"/>
    <property type="evidence" value="ECO:0007669"/>
    <property type="project" value="TreeGrafter"/>
</dbReference>
<dbReference type="PANTHER" id="PTHR23321">
    <property type="entry name" value="RIBOSOMAL PROTEIN S15, BACTERIAL AND ORGANELLAR"/>
    <property type="match status" value="1"/>
</dbReference>
<dbReference type="GO" id="GO:0003735">
    <property type="term" value="F:structural constituent of ribosome"/>
    <property type="evidence" value="ECO:0007669"/>
    <property type="project" value="InterPro"/>
</dbReference>
<dbReference type="Gene3D" id="1.10.287.10">
    <property type="entry name" value="S15/NS1, RNA-binding"/>
    <property type="match status" value="1"/>
</dbReference>
<dbReference type="HAMAP" id="MF_01343_B">
    <property type="entry name" value="Ribosomal_uS15_B"/>
    <property type="match status" value="1"/>
</dbReference>
<evidence type="ECO:0000256" key="2">
    <source>
        <dbReference type="ARBA" id="ARBA00023274"/>
    </source>
</evidence>
<dbReference type="FunFam" id="1.10.287.10:FF:000002">
    <property type="entry name" value="30S ribosomal protein S15"/>
    <property type="match status" value="1"/>
</dbReference>
<sequence>MANDARKKKEIIEKFKTHETDTGSSEVQIALLSERITYLTDHFKVHQKDHHSRRGLLKMVGHRRSLLNYLKNKDIGRYRTLIKELGIRK</sequence>
<dbReference type="Gene3D" id="6.10.250.3130">
    <property type="match status" value="1"/>
</dbReference>
<accession>A0A3B0V2Y5</accession>
<dbReference type="AlphaFoldDB" id="A0A3B0V2Y5"/>
<organism evidence="3">
    <name type="scientific">hydrothermal vent metagenome</name>
    <dbReference type="NCBI Taxonomy" id="652676"/>
    <lineage>
        <taxon>unclassified sequences</taxon>
        <taxon>metagenomes</taxon>
        <taxon>ecological metagenomes</taxon>
    </lineage>
</organism>
<evidence type="ECO:0000313" key="3">
    <source>
        <dbReference type="EMBL" id="VAW37868.1"/>
    </source>
</evidence>
<dbReference type="GO" id="GO:0006412">
    <property type="term" value="P:translation"/>
    <property type="evidence" value="ECO:0007669"/>
    <property type="project" value="InterPro"/>
</dbReference>
<dbReference type="CDD" id="cd00353">
    <property type="entry name" value="Ribosomal_S15p_S13e"/>
    <property type="match status" value="1"/>
</dbReference>
<evidence type="ECO:0000256" key="1">
    <source>
        <dbReference type="ARBA" id="ARBA00022980"/>
    </source>
</evidence>
<dbReference type="EMBL" id="UOEY01000052">
    <property type="protein sequence ID" value="VAW37868.1"/>
    <property type="molecule type" value="Genomic_DNA"/>
</dbReference>
<dbReference type="InterPro" id="IPR005290">
    <property type="entry name" value="Ribosomal_uS15_bac-type"/>
</dbReference>
<proteinExistence type="inferred from homology"/>
<dbReference type="InterPro" id="IPR000589">
    <property type="entry name" value="Ribosomal_uS15"/>
</dbReference>
<dbReference type="PANTHER" id="PTHR23321:SF26">
    <property type="entry name" value="SMALL RIBOSOMAL SUBUNIT PROTEIN US15M"/>
    <property type="match status" value="1"/>
</dbReference>
<dbReference type="SMART" id="SM01387">
    <property type="entry name" value="Ribosomal_S15"/>
    <property type="match status" value="1"/>
</dbReference>
<keyword evidence="2" id="KW-0687">Ribonucleoprotein</keyword>
<dbReference type="Pfam" id="PF00312">
    <property type="entry name" value="Ribosomal_S15"/>
    <property type="match status" value="1"/>
</dbReference>
<gene>
    <name evidence="3" type="ORF">MNBD_DELTA04-1206</name>
</gene>
<reference evidence="3" key="1">
    <citation type="submission" date="2018-06" db="EMBL/GenBank/DDBJ databases">
        <authorList>
            <person name="Zhirakovskaya E."/>
        </authorList>
    </citation>
    <scope>NUCLEOTIDE SEQUENCE</scope>
</reference>
<keyword evidence="1 3" id="KW-0689">Ribosomal protein</keyword>
<dbReference type="InterPro" id="IPR009068">
    <property type="entry name" value="uS15_NS1_RNA-bd_sf"/>
</dbReference>
<protein>
    <submittedName>
        <fullName evidence="3">SSU ribosomal protein S15p (S13e)</fullName>
    </submittedName>
</protein>
<dbReference type="NCBIfam" id="TIGR00952">
    <property type="entry name" value="S15_bact"/>
    <property type="match status" value="1"/>
</dbReference>
<name>A0A3B0V2Y5_9ZZZZ</name>
<dbReference type="SUPFAM" id="SSF47060">
    <property type="entry name" value="S15/NS1 RNA-binding domain"/>
    <property type="match status" value="1"/>
</dbReference>